<proteinExistence type="predicted"/>
<protein>
    <submittedName>
        <fullName evidence="1">Uncharacterized protein</fullName>
    </submittedName>
</protein>
<dbReference type="AlphaFoldDB" id="A0AAV7IAW1"/>
<organism evidence="1 2">
    <name type="scientific">Cotesia glomerata</name>
    <name type="common">Lepidopteran parasitic wasp</name>
    <name type="synonym">Apanteles glomeratus</name>
    <dbReference type="NCBI Taxonomy" id="32391"/>
    <lineage>
        <taxon>Eukaryota</taxon>
        <taxon>Metazoa</taxon>
        <taxon>Ecdysozoa</taxon>
        <taxon>Arthropoda</taxon>
        <taxon>Hexapoda</taxon>
        <taxon>Insecta</taxon>
        <taxon>Pterygota</taxon>
        <taxon>Neoptera</taxon>
        <taxon>Endopterygota</taxon>
        <taxon>Hymenoptera</taxon>
        <taxon>Apocrita</taxon>
        <taxon>Ichneumonoidea</taxon>
        <taxon>Braconidae</taxon>
        <taxon>Microgastrinae</taxon>
        <taxon>Cotesia</taxon>
    </lineage>
</organism>
<evidence type="ECO:0000313" key="1">
    <source>
        <dbReference type="EMBL" id="KAH0548788.1"/>
    </source>
</evidence>
<evidence type="ECO:0000313" key="2">
    <source>
        <dbReference type="Proteomes" id="UP000826195"/>
    </source>
</evidence>
<reference evidence="1 2" key="1">
    <citation type="journal article" date="2021" name="J. Hered.">
        <title>A chromosome-level genome assembly of the parasitoid wasp, Cotesia glomerata (Hymenoptera: Braconidae).</title>
        <authorList>
            <person name="Pinto B.J."/>
            <person name="Weis J.J."/>
            <person name="Gamble T."/>
            <person name="Ode P.J."/>
            <person name="Paul R."/>
            <person name="Zaspel J.M."/>
        </authorList>
    </citation>
    <scope>NUCLEOTIDE SEQUENCE [LARGE SCALE GENOMIC DNA]</scope>
    <source>
        <strain evidence="1">CgM1</strain>
    </source>
</reference>
<dbReference type="EMBL" id="JAHXZJ010001864">
    <property type="protein sequence ID" value="KAH0548788.1"/>
    <property type="molecule type" value="Genomic_DNA"/>
</dbReference>
<dbReference type="Proteomes" id="UP000826195">
    <property type="component" value="Unassembled WGS sequence"/>
</dbReference>
<gene>
    <name evidence="1" type="ORF">KQX54_002356</name>
</gene>
<accession>A0AAV7IAW1</accession>
<keyword evidence="2" id="KW-1185">Reference proteome</keyword>
<comment type="caution">
    <text evidence="1">The sequence shown here is derived from an EMBL/GenBank/DDBJ whole genome shotgun (WGS) entry which is preliminary data.</text>
</comment>
<sequence length="81" mass="9598">MVLYSLKERLQEEENQRRDVENKYMAKGVLSWRILFRAVWFTNRETASYFFIIIPGASFLTPEHEDKERESELIEASAIAV</sequence>
<name>A0AAV7IAW1_COTGL</name>